<organism evidence="3 4">
    <name type="scientific">Nocardia terpenica</name>
    <dbReference type="NCBI Taxonomy" id="455432"/>
    <lineage>
        <taxon>Bacteria</taxon>
        <taxon>Bacillati</taxon>
        <taxon>Actinomycetota</taxon>
        <taxon>Actinomycetes</taxon>
        <taxon>Mycobacteriales</taxon>
        <taxon>Nocardiaceae</taxon>
        <taxon>Nocardia</taxon>
    </lineage>
</organism>
<proteinExistence type="predicted"/>
<sequence length="391" mass="42465">MWVFMGDAMHLSGFLRIAFFSFLEIMVITSALRARAAQRAGSPGGVDGIAMWAMTCLSAVLSASDADNFGTLLIRLTAPLVAAWGWERSMALERRLNASRRSRINWTITPERLLVRLRLADLDPQRTASDADRQRRVIALALAVDEAHTIRNSDGASARRVQNANRRLRKAMRHAIDSGGLIPFDGRDHREVLIDHIAALRSTTALLDLDPPSPWPAVHSDDGLTPPGGPTTPSPAHGGASTEPSRVAGIAAARSSAGDTVTPMRSHAQHQQCSVGQRLQTAHDCGAAGPYDGTAVVRIGTHGRTAGSRNSEAPAGPAVDVWTDIATKLCSEDPARRRDPDTVREILRLWHDEQRTYPQIAKLVGGCSKHAVGRVIRQARKYDSREYAERA</sequence>
<evidence type="ECO:0000256" key="1">
    <source>
        <dbReference type="SAM" id="MobiDB-lite"/>
    </source>
</evidence>
<feature type="transmembrane region" description="Helical" evidence="2">
    <location>
        <begin position="13"/>
        <end position="32"/>
    </location>
</feature>
<keyword evidence="2" id="KW-0472">Membrane</keyword>
<evidence type="ECO:0000313" key="4">
    <source>
        <dbReference type="Proteomes" id="UP000076512"/>
    </source>
</evidence>
<dbReference type="Proteomes" id="UP000076512">
    <property type="component" value="Unassembled WGS sequence"/>
</dbReference>
<dbReference type="EMBL" id="LWGR01000012">
    <property type="protein sequence ID" value="KZM71668.1"/>
    <property type="molecule type" value="Genomic_DNA"/>
</dbReference>
<gene>
    <name evidence="3" type="ORF">AWN90_02820</name>
</gene>
<name>A0A161XEA1_9NOCA</name>
<feature type="region of interest" description="Disordered" evidence="1">
    <location>
        <begin position="211"/>
        <end position="243"/>
    </location>
</feature>
<keyword evidence="2" id="KW-0812">Transmembrane</keyword>
<evidence type="ECO:0008006" key="5">
    <source>
        <dbReference type="Google" id="ProtNLM"/>
    </source>
</evidence>
<dbReference type="AlphaFoldDB" id="A0A161XEA1"/>
<evidence type="ECO:0000256" key="2">
    <source>
        <dbReference type="SAM" id="Phobius"/>
    </source>
</evidence>
<reference evidence="3 4" key="1">
    <citation type="submission" date="2016-04" db="EMBL/GenBank/DDBJ databases">
        <authorList>
            <person name="Evans L.H."/>
            <person name="Alamgir A."/>
            <person name="Owens N."/>
            <person name="Weber N.D."/>
            <person name="Virtaneva K."/>
            <person name="Barbian K."/>
            <person name="Babar A."/>
            <person name="Rosenke K."/>
        </authorList>
    </citation>
    <scope>NUCLEOTIDE SEQUENCE [LARGE SCALE GENOMIC DNA]</scope>
    <source>
        <strain evidence="3 4">IFM 0406</strain>
    </source>
</reference>
<accession>A0A161XEA1</accession>
<comment type="caution">
    <text evidence="3">The sequence shown here is derived from an EMBL/GenBank/DDBJ whole genome shotgun (WGS) entry which is preliminary data.</text>
</comment>
<keyword evidence="4" id="KW-1185">Reference proteome</keyword>
<protein>
    <recommendedName>
        <fullName evidence="5">DUF2637 domain-containing protein</fullName>
    </recommendedName>
</protein>
<keyword evidence="2" id="KW-1133">Transmembrane helix</keyword>
<evidence type="ECO:0000313" key="3">
    <source>
        <dbReference type="EMBL" id="KZM71668.1"/>
    </source>
</evidence>